<keyword evidence="3" id="KW-1133">Transmembrane helix</keyword>
<dbReference type="EMBL" id="KI913953">
    <property type="protein sequence ID" value="ETW08680.1"/>
    <property type="molecule type" value="Genomic_DNA"/>
</dbReference>
<dbReference type="VEuPathDB" id="FungiDB:H310_01208"/>
<gene>
    <name evidence="4" type="ORF">H310_01208</name>
</gene>
<name>A0A024UR67_9STRA</name>
<evidence type="ECO:0000256" key="2">
    <source>
        <dbReference type="SAM" id="MobiDB-lite"/>
    </source>
</evidence>
<evidence type="ECO:0000256" key="3">
    <source>
        <dbReference type="SAM" id="Phobius"/>
    </source>
</evidence>
<dbReference type="InterPro" id="IPR013783">
    <property type="entry name" value="Ig-like_fold"/>
</dbReference>
<dbReference type="RefSeq" id="XP_008862485.1">
    <property type="nucleotide sequence ID" value="XM_008864263.1"/>
</dbReference>
<sequence length="331" mass="36980">MAASRTSTCCLGVVICGIVSAIGLLGLGLVYWSIPAGKPSFHTFTKLAAERFTSEAELHAANPLVHHDVSDSHSHVLFSWQSPLCAKHLDEHDRDTMQSRFHVQHWSDVTWKDMFHTLSSLNSGATDDPVVTALPRNIYTNDCFASLENVRTSQQISFRVRSRADPGAIFQLFQSPWSAWSNTVVLPPFRTSPGDHGDDRAFYDQLWWGLTVVSLVTALYSRWNVAPDTMHGAAKRKIAALQEEVTNLKQELLDAENENKLLMRLKGYGLEVLSWKELHELEHELHVGLETIELHKEVLHPSLLDSGSHCSSSASSRSHTPPPSPRPLQHN</sequence>
<dbReference type="OrthoDB" id="64459at2759"/>
<feature type="compositionally biased region" description="Low complexity" evidence="2">
    <location>
        <begin position="305"/>
        <end position="319"/>
    </location>
</feature>
<evidence type="ECO:0000256" key="1">
    <source>
        <dbReference type="SAM" id="Coils"/>
    </source>
</evidence>
<dbReference type="GeneID" id="20078258"/>
<feature type="transmembrane region" description="Helical" evidence="3">
    <location>
        <begin position="12"/>
        <end position="34"/>
    </location>
</feature>
<dbReference type="Gene3D" id="2.60.40.10">
    <property type="entry name" value="Immunoglobulins"/>
    <property type="match status" value="1"/>
</dbReference>
<dbReference type="AlphaFoldDB" id="A0A024UR67"/>
<keyword evidence="3" id="KW-0472">Membrane</keyword>
<feature type="coiled-coil region" evidence="1">
    <location>
        <begin position="231"/>
        <end position="265"/>
    </location>
</feature>
<protein>
    <recommendedName>
        <fullName evidence="5">K-box domain-containing protein</fullName>
    </recommendedName>
</protein>
<organism evidence="4">
    <name type="scientific">Aphanomyces invadans</name>
    <dbReference type="NCBI Taxonomy" id="157072"/>
    <lineage>
        <taxon>Eukaryota</taxon>
        <taxon>Sar</taxon>
        <taxon>Stramenopiles</taxon>
        <taxon>Oomycota</taxon>
        <taxon>Saprolegniomycetes</taxon>
        <taxon>Saprolegniales</taxon>
        <taxon>Verrucalvaceae</taxon>
        <taxon>Aphanomyces</taxon>
    </lineage>
</organism>
<accession>A0A024UR67</accession>
<reference evidence="4" key="1">
    <citation type="submission" date="2013-12" db="EMBL/GenBank/DDBJ databases">
        <title>The Genome Sequence of Aphanomyces invadans NJM9701.</title>
        <authorList>
            <consortium name="The Broad Institute Genomics Platform"/>
            <person name="Russ C."/>
            <person name="Tyler B."/>
            <person name="van West P."/>
            <person name="Dieguez-Uribeondo J."/>
            <person name="Young S.K."/>
            <person name="Zeng Q."/>
            <person name="Gargeya S."/>
            <person name="Fitzgerald M."/>
            <person name="Abouelleil A."/>
            <person name="Alvarado L."/>
            <person name="Chapman S.B."/>
            <person name="Gainer-Dewar J."/>
            <person name="Goldberg J."/>
            <person name="Griggs A."/>
            <person name="Gujja S."/>
            <person name="Hansen M."/>
            <person name="Howarth C."/>
            <person name="Imamovic A."/>
            <person name="Ireland A."/>
            <person name="Larimer J."/>
            <person name="McCowan C."/>
            <person name="Murphy C."/>
            <person name="Pearson M."/>
            <person name="Poon T.W."/>
            <person name="Priest M."/>
            <person name="Roberts A."/>
            <person name="Saif S."/>
            <person name="Shea T."/>
            <person name="Sykes S."/>
            <person name="Wortman J."/>
            <person name="Nusbaum C."/>
            <person name="Birren B."/>
        </authorList>
    </citation>
    <scope>NUCLEOTIDE SEQUENCE [LARGE SCALE GENOMIC DNA]</scope>
    <source>
        <strain evidence="4">NJM9701</strain>
    </source>
</reference>
<evidence type="ECO:0008006" key="5">
    <source>
        <dbReference type="Google" id="ProtNLM"/>
    </source>
</evidence>
<evidence type="ECO:0000313" key="4">
    <source>
        <dbReference type="EMBL" id="ETW08680.1"/>
    </source>
</evidence>
<keyword evidence="3" id="KW-0812">Transmembrane</keyword>
<feature type="compositionally biased region" description="Pro residues" evidence="2">
    <location>
        <begin position="320"/>
        <end position="331"/>
    </location>
</feature>
<keyword evidence="1" id="KW-0175">Coiled coil</keyword>
<proteinExistence type="predicted"/>
<feature type="region of interest" description="Disordered" evidence="2">
    <location>
        <begin position="305"/>
        <end position="331"/>
    </location>
</feature>